<evidence type="ECO:0008006" key="2">
    <source>
        <dbReference type="Google" id="ProtNLM"/>
    </source>
</evidence>
<protein>
    <recommendedName>
        <fullName evidence="2">DUF4398 domain-containing protein</fullName>
    </recommendedName>
</protein>
<dbReference type="AlphaFoldDB" id="A0A3B0Y6R1"/>
<sequence length="128" mass="13474">MLGIQITGKISNKNTFNGDTMNHTKLFAGLLLAGTIITGCANSGSTVANETATPSSYQAALTDAQSALKKAKKANYEWRDSGKMLKKAAKAAKAGDYETAVKLAKKAQRQGEMALVQSKEQANAGPRP</sequence>
<evidence type="ECO:0000313" key="1">
    <source>
        <dbReference type="EMBL" id="VAW71042.1"/>
    </source>
</evidence>
<dbReference type="EMBL" id="UOFI01000214">
    <property type="protein sequence ID" value="VAW71042.1"/>
    <property type="molecule type" value="Genomic_DNA"/>
</dbReference>
<proteinExistence type="predicted"/>
<organism evidence="1">
    <name type="scientific">hydrothermal vent metagenome</name>
    <dbReference type="NCBI Taxonomy" id="652676"/>
    <lineage>
        <taxon>unclassified sequences</taxon>
        <taxon>metagenomes</taxon>
        <taxon>ecological metagenomes</taxon>
    </lineage>
</organism>
<reference evidence="1" key="1">
    <citation type="submission" date="2018-06" db="EMBL/GenBank/DDBJ databases">
        <authorList>
            <person name="Zhirakovskaya E."/>
        </authorList>
    </citation>
    <scope>NUCLEOTIDE SEQUENCE</scope>
</reference>
<gene>
    <name evidence="1" type="ORF">MNBD_GAMMA09-118</name>
</gene>
<name>A0A3B0Y6R1_9ZZZZ</name>
<accession>A0A3B0Y6R1</accession>